<proteinExistence type="predicted"/>
<evidence type="ECO:0008006" key="3">
    <source>
        <dbReference type="Google" id="ProtNLM"/>
    </source>
</evidence>
<gene>
    <name evidence="1" type="ORF">GCM10025872_05510</name>
</gene>
<evidence type="ECO:0000313" key="2">
    <source>
        <dbReference type="Proteomes" id="UP001321421"/>
    </source>
</evidence>
<sequence>MSSLTIAEARGRADLIGVAGYTVHLDLDQGDETFASRAEIRFTASRPGASTFLDVDAREVSSITLNGRSIDPATVADRRVELPGLQADNTVVVEATMAYSRSGRACTARSTRPTARPMSTA</sequence>
<protein>
    <recommendedName>
        <fullName evidence="3">Aminopeptidase N</fullName>
    </recommendedName>
</protein>
<reference evidence="2" key="1">
    <citation type="journal article" date="2019" name="Int. J. Syst. Evol. Microbiol.">
        <title>The Global Catalogue of Microorganisms (GCM) 10K type strain sequencing project: providing services to taxonomists for standard genome sequencing and annotation.</title>
        <authorList>
            <consortium name="The Broad Institute Genomics Platform"/>
            <consortium name="The Broad Institute Genome Sequencing Center for Infectious Disease"/>
            <person name="Wu L."/>
            <person name="Ma J."/>
        </authorList>
    </citation>
    <scope>NUCLEOTIDE SEQUENCE [LARGE SCALE GENOMIC DNA]</scope>
    <source>
        <strain evidence="2">NBRC 110608</strain>
    </source>
</reference>
<dbReference type="RefSeq" id="WP_289232251.1">
    <property type="nucleotide sequence ID" value="NZ_AP027735.1"/>
</dbReference>
<evidence type="ECO:0000313" key="1">
    <source>
        <dbReference type="EMBL" id="BDZ56894.1"/>
    </source>
</evidence>
<accession>A0ABN6YHJ3</accession>
<name>A0ABN6YHJ3_9MICO</name>
<organism evidence="1 2">
    <name type="scientific">Barrientosiimonas endolithica</name>
    <dbReference type="NCBI Taxonomy" id="1535208"/>
    <lineage>
        <taxon>Bacteria</taxon>
        <taxon>Bacillati</taxon>
        <taxon>Actinomycetota</taxon>
        <taxon>Actinomycetes</taxon>
        <taxon>Micrococcales</taxon>
        <taxon>Dermacoccaceae</taxon>
        <taxon>Barrientosiimonas</taxon>
    </lineage>
</organism>
<dbReference type="Proteomes" id="UP001321421">
    <property type="component" value="Chromosome"/>
</dbReference>
<keyword evidence="2" id="KW-1185">Reference proteome</keyword>
<dbReference type="SUPFAM" id="SSF63737">
    <property type="entry name" value="Leukotriene A4 hydrolase N-terminal domain"/>
    <property type="match status" value="1"/>
</dbReference>
<dbReference type="InterPro" id="IPR042097">
    <property type="entry name" value="Aminopeptidase_N-like_N_sf"/>
</dbReference>
<dbReference type="EMBL" id="AP027735">
    <property type="protein sequence ID" value="BDZ56894.1"/>
    <property type="molecule type" value="Genomic_DNA"/>
</dbReference>